<dbReference type="InParanoid" id="A0A2P6NUG3"/>
<evidence type="ECO:0000313" key="4">
    <source>
        <dbReference type="Proteomes" id="UP000241769"/>
    </source>
</evidence>
<dbReference type="PANTHER" id="PTHR47447">
    <property type="entry name" value="OS03G0856100 PROTEIN"/>
    <property type="match status" value="1"/>
</dbReference>
<reference evidence="3 4" key="1">
    <citation type="journal article" date="2018" name="Genome Biol. Evol.">
        <title>Multiple Roots of Fruiting Body Formation in Amoebozoa.</title>
        <authorList>
            <person name="Hillmann F."/>
            <person name="Forbes G."/>
            <person name="Novohradska S."/>
            <person name="Ferling I."/>
            <person name="Riege K."/>
            <person name="Groth M."/>
            <person name="Westermann M."/>
            <person name="Marz M."/>
            <person name="Spaller T."/>
            <person name="Winckler T."/>
            <person name="Schaap P."/>
            <person name="Glockner G."/>
        </authorList>
    </citation>
    <scope>NUCLEOTIDE SEQUENCE [LARGE SCALE GENOMIC DNA]</scope>
    <source>
        <strain evidence="3 4">Jena</strain>
    </source>
</reference>
<dbReference type="Pfam" id="PF13041">
    <property type="entry name" value="PPR_2"/>
    <property type="match status" value="1"/>
</dbReference>
<evidence type="ECO:0000313" key="3">
    <source>
        <dbReference type="EMBL" id="PRP87576.1"/>
    </source>
</evidence>
<protein>
    <submittedName>
        <fullName evidence="3">Pentatricopeptide repeat-containing protein</fullName>
    </submittedName>
</protein>
<dbReference type="OrthoDB" id="1705917at2759"/>
<accession>A0A2P6NUG3</accession>
<feature type="repeat" description="PPR" evidence="2">
    <location>
        <begin position="224"/>
        <end position="258"/>
    </location>
</feature>
<dbReference type="NCBIfam" id="TIGR00756">
    <property type="entry name" value="PPR"/>
    <property type="match status" value="2"/>
</dbReference>
<keyword evidence="4" id="KW-1185">Reference proteome</keyword>
<dbReference type="STRING" id="1890364.A0A2P6NUG3"/>
<feature type="repeat" description="PPR" evidence="2">
    <location>
        <begin position="294"/>
        <end position="328"/>
    </location>
</feature>
<dbReference type="Pfam" id="PF01535">
    <property type="entry name" value="PPR"/>
    <property type="match status" value="2"/>
</dbReference>
<dbReference type="PROSITE" id="PS51375">
    <property type="entry name" value="PPR"/>
    <property type="match status" value="3"/>
</dbReference>
<name>A0A2P6NUG3_9EUKA</name>
<dbReference type="EMBL" id="MDYQ01000019">
    <property type="protein sequence ID" value="PRP87576.1"/>
    <property type="molecule type" value="Genomic_DNA"/>
</dbReference>
<dbReference type="AlphaFoldDB" id="A0A2P6NUG3"/>
<dbReference type="PANTHER" id="PTHR47447:SF21">
    <property type="entry name" value="PENTACOTRIPEPTIDE-REPEAT REGION OF PRORP DOMAIN-CONTAINING PROTEIN"/>
    <property type="match status" value="1"/>
</dbReference>
<comment type="caution">
    <text evidence="3">The sequence shown here is derived from an EMBL/GenBank/DDBJ whole genome shotgun (WGS) entry which is preliminary data.</text>
</comment>
<keyword evidence="1" id="KW-0677">Repeat</keyword>
<sequence length="362" mass="41729">MPTPTSVPHDWTIVRHKHSESRKPISSLQIQLKAHAELGDLQSAEAVLKEMDESGVERDAVTDAIMVKLFLTKKDYDSAQHLLSQTVQRKEFCLGLEGGKIILGLHKGQLRQLEQVWRKVEEFDNIRLWNGILTVVSSDARALREAWKRMNERIEPYATSYEITIKAAAALGDADFLMDVFERYTKDIKTPSPQLYTIVINRLAGLGKFEHVQKLWNSVAVQPDIGLYNTYLSIWAKRDHLPNVSRIWRQMQETGLKPDLFSYNILLGILCRRKEISKVQAVWKIIEDAGMVPDQATWNTVLHMLAENRDRVAAEKWFDRMEQKNKISCVIMMGMYEALQDTEAKDRVWRLMMSQHNETPPG</sequence>
<dbReference type="InterPro" id="IPR011990">
    <property type="entry name" value="TPR-like_helical_dom_sf"/>
</dbReference>
<proteinExistence type="predicted"/>
<feature type="repeat" description="PPR" evidence="2">
    <location>
        <begin position="259"/>
        <end position="293"/>
    </location>
</feature>
<dbReference type="InterPro" id="IPR002885">
    <property type="entry name" value="PPR_rpt"/>
</dbReference>
<evidence type="ECO:0000256" key="2">
    <source>
        <dbReference type="PROSITE-ProRule" id="PRU00708"/>
    </source>
</evidence>
<dbReference type="Proteomes" id="UP000241769">
    <property type="component" value="Unassembled WGS sequence"/>
</dbReference>
<dbReference type="Gene3D" id="1.25.40.10">
    <property type="entry name" value="Tetratricopeptide repeat domain"/>
    <property type="match status" value="3"/>
</dbReference>
<evidence type="ECO:0000256" key="1">
    <source>
        <dbReference type="ARBA" id="ARBA00022737"/>
    </source>
</evidence>
<organism evidence="3 4">
    <name type="scientific">Planoprotostelium fungivorum</name>
    <dbReference type="NCBI Taxonomy" id="1890364"/>
    <lineage>
        <taxon>Eukaryota</taxon>
        <taxon>Amoebozoa</taxon>
        <taxon>Evosea</taxon>
        <taxon>Variosea</taxon>
        <taxon>Cavosteliida</taxon>
        <taxon>Cavosteliaceae</taxon>
        <taxon>Planoprotostelium</taxon>
    </lineage>
</organism>
<gene>
    <name evidence="3" type="ORF">PROFUN_04603</name>
</gene>